<keyword evidence="1" id="KW-0812">Transmembrane</keyword>
<organism evidence="2 3">
    <name type="scientific">Symbiodinium microadriaticum</name>
    <name type="common">Dinoflagellate</name>
    <name type="synonym">Zooxanthella microadriatica</name>
    <dbReference type="NCBI Taxonomy" id="2951"/>
    <lineage>
        <taxon>Eukaryota</taxon>
        <taxon>Sar</taxon>
        <taxon>Alveolata</taxon>
        <taxon>Dinophyceae</taxon>
        <taxon>Suessiales</taxon>
        <taxon>Symbiodiniaceae</taxon>
        <taxon>Symbiodinium</taxon>
    </lineage>
</organism>
<comment type="caution">
    <text evidence="2">The sequence shown here is derived from an EMBL/GenBank/DDBJ whole genome shotgun (WGS) entry which is preliminary data.</text>
</comment>
<dbReference type="AlphaFoldDB" id="A0A1Q9BVB4"/>
<feature type="transmembrane region" description="Helical" evidence="1">
    <location>
        <begin position="6"/>
        <end position="24"/>
    </location>
</feature>
<evidence type="ECO:0000256" key="1">
    <source>
        <dbReference type="SAM" id="Phobius"/>
    </source>
</evidence>
<reference evidence="2 3" key="1">
    <citation type="submission" date="2016-02" db="EMBL/GenBank/DDBJ databases">
        <title>Genome analysis of coral dinoflagellate symbionts highlights evolutionary adaptations to a symbiotic lifestyle.</title>
        <authorList>
            <person name="Aranda M."/>
            <person name="Li Y."/>
            <person name="Liew Y.J."/>
            <person name="Baumgarten S."/>
            <person name="Simakov O."/>
            <person name="Wilson M."/>
            <person name="Piel J."/>
            <person name="Ashoor H."/>
            <person name="Bougouffa S."/>
            <person name="Bajic V.B."/>
            <person name="Ryu T."/>
            <person name="Ravasi T."/>
            <person name="Bayer T."/>
            <person name="Micklem G."/>
            <person name="Kim H."/>
            <person name="Bhak J."/>
            <person name="Lajeunesse T.C."/>
            <person name="Voolstra C.R."/>
        </authorList>
    </citation>
    <scope>NUCLEOTIDE SEQUENCE [LARGE SCALE GENOMIC DNA]</scope>
    <source>
        <strain evidence="2 3">CCMP2467</strain>
    </source>
</reference>
<keyword evidence="1" id="KW-1133">Transmembrane helix</keyword>
<dbReference type="EMBL" id="LSRX01003478">
    <property type="protein sequence ID" value="OLP74602.1"/>
    <property type="molecule type" value="Genomic_DNA"/>
</dbReference>
<protein>
    <submittedName>
        <fullName evidence="2">Uncharacterized protein</fullName>
    </submittedName>
</protein>
<gene>
    <name evidence="2" type="ORF">AK812_SmicGene45811</name>
</gene>
<dbReference type="Proteomes" id="UP000186817">
    <property type="component" value="Unassembled WGS sequence"/>
</dbReference>
<dbReference type="OrthoDB" id="407488at2759"/>
<accession>A0A1Q9BVB4</accession>
<proteinExistence type="predicted"/>
<keyword evidence="1" id="KW-0472">Membrane</keyword>
<evidence type="ECO:0000313" key="3">
    <source>
        <dbReference type="Proteomes" id="UP000186817"/>
    </source>
</evidence>
<keyword evidence="3" id="KW-1185">Reference proteome</keyword>
<evidence type="ECO:0000313" key="2">
    <source>
        <dbReference type="EMBL" id="OLP74602.1"/>
    </source>
</evidence>
<sequence>MGVFFSLVYVIGPIATAFAFALTLEESFTQHFRSLPVLIARSSKGILGFYSGAVMGHDHDPDLRSYSVYHNLFIEHVKNGFEQGEEMIDLGTAGDDFKHELGAQAFRLVFSLRSVWSLRGALALTLWASHSWLQVLLRAREWPLWAQAAVSLLVGFLLWCRLSRWLDTFNAVTQGP</sequence>
<name>A0A1Q9BVB4_SYMMI</name>